<gene>
    <name evidence="2" type="ORF">TsFJ059_009058</name>
</gene>
<accession>A0A9P8KRX0</accession>
<dbReference type="Proteomes" id="UP000826573">
    <property type="component" value="Unassembled WGS sequence"/>
</dbReference>
<feature type="compositionally biased region" description="Polar residues" evidence="1">
    <location>
        <begin position="1"/>
        <end position="26"/>
    </location>
</feature>
<evidence type="ECO:0000313" key="2">
    <source>
        <dbReference type="EMBL" id="KAH0524154.1"/>
    </source>
</evidence>
<feature type="region of interest" description="Disordered" evidence="1">
    <location>
        <begin position="1"/>
        <end position="36"/>
    </location>
</feature>
<reference evidence="2 3" key="1">
    <citation type="submission" date="2021-08" db="EMBL/GenBank/DDBJ databases">
        <title>The highly contiguous genome resource for Trichoderma semiorbis FJ059, a fungal antagonistic to plant pathogens.</title>
        <authorList>
            <person name="Liu T."/>
        </authorList>
    </citation>
    <scope>NUCLEOTIDE SEQUENCE [LARGE SCALE GENOMIC DNA]</scope>
    <source>
        <strain evidence="2 3">FJ059</strain>
    </source>
</reference>
<keyword evidence="3" id="KW-1185">Reference proteome</keyword>
<organism evidence="2 3">
    <name type="scientific">Trichoderma semiorbis</name>
    <dbReference type="NCBI Taxonomy" id="1491008"/>
    <lineage>
        <taxon>Eukaryota</taxon>
        <taxon>Fungi</taxon>
        <taxon>Dikarya</taxon>
        <taxon>Ascomycota</taxon>
        <taxon>Pezizomycotina</taxon>
        <taxon>Sordariomycetes</taxon>
        <taxon>Hypocreomycetidae</taxon>
        <taxon>Hypocreales</taxon>
        <taxon>Hypocreaceae</taxon>
        <taxon>Trichoderma</taxon>
    </lineage>
</organism>
<protein>
    <submittedName>
        <fullName evidence="2">Uncharacterized protein</fullName>
    </submittedName>
</protein>
<proteinExistence type="predicted"/>
<dbReference type="AlphaFoldDB" id="A0A9P8KRX0"/>
<dbReference type="EMBL" id="JAIMJC010000006">
    <property type="protein sequence ID" value="KAH0524154.1"/>
    <property type="molecule type" value="Genomic_DNA"/>
</dbReference>
<evidence type="ECO:0000313" key="3">
    <source>
        <dbReference type="Proteomes" id="UP000826573"/>
    </source>
</evidence>
<name>A0A9P8KRX0_9HYPO</name>
<comment type="caution">
    <text evidence="2">The sequence shown here is derived from an EMBL/GenBank/DDBJ whole genome shotgun (WGS) entry which is preliminary data.</text>
</comment>
<evidence type="ECO:0000256" key="1">
    <source>
        <dbReference type="SAM" id="MobiDB-lite"/>
    </source>
</evidence>
<sequence length="75" mass="7722">MLGQSTAAISDRPTSPNATAPSSRLTTAGRPGRAKPDYIETEARQVQPSKGSQISSIVVTPGAAKVCANRPRCGV</sequence>